<dbReference type="AlphaFoldDB" id="A0A433QJ70"/>
<name>A0A433QJ70_9FUNG</name>
<evidence type="ECO:0000313" key="2">
    <source>
        <dbReference type="EMBL" id="RUS29801.1"/>
    </source>
</evidence>
<accession>A0A433QJ70</accession>
<evidence type="ECO:0000313" key="3">
    <source>
        <dbReference type="Proteomes" id="UP000274822"/>
    </source>
</evidence>
<feature type="region of interest" description="Disordered" evidence="1">
    <location>
        <begin position="77"/>
        <end position="133"/>
    </location>
</feature>
<proteinExistence type="predicted"/>
<dbReference type="EMBL" id="RBNJ01004673">
    <property type="protein sequence ID" value="RUS29801.1"/>
    <property type="molecule type" value="Genomic_DNA"/>
</dbReference>
<feature type="compositionally biased region" description="Low complexity" evidence="1">
    <location>
        <begin position="77"/>
        <end position="124"/>
    </location>
</feature>
<evidence type="ECO:0000256" key="1">
    <source>
        <dbReference type="SAM" id="MobiDB-lite"/>
    </source>
</evidence>
<organism evidence="2 3">
    <name type="scientific">Jimgerdemannia flammicorona</name>
    <dbReference type="NCBI Taxonomy" id="994334"/>
    <lineage>
        <taxon>Eukaryota</taxon>
        <taxon>Fungi</taxon>
        <taxon>Fungi incertae sedis</taxon>
        <taxon>Mucoromycota</taxon>
        <taxon>Mucoromycotina</taxon>
        <taxon>Endogonomycetes</taxon>
        <taxon>Endogonales</taxon>
        <taxon>Endogonaceae</taxon>
        <taxon>Jimgerdemannia</taxon>
    </lineage>
</organism>
<comment type="caution">
    <text evidence="2">The sequence shown here is derived from an EMBL/GenBank/DDBJ whole genome shotgun (WGS) entry which is preliminary data.</text>
</comment>
<gene>
    <name evidence="2" type="ORF">BC938DRAFT_480226</name>
</gene>
<keyword evidence="3" id="KW-1185">Reference proteome</keyword>
<reference evidence="2 3" key="1">
    <citation type="journal article" date="2018" name="New Phytol.">
        <title>Phylogenomics of Endogonaceae and evolution of mycorrhizas within Mucoromycota.</title>
        <authorList>
            <person name="Chang Y."/>
            <person name="Desiro A."/>
            <person name="Na H."/>
            <person name="Sandor L."/>
            <person name="Lipzen A."/>
            <person name="Clum A."/>
            <person name="Barry K."/>
            <person name="Grigoriev I.V."/>
            <person name="Martin F.M."/>
            <person name="Stajich J.E."/>
            <person name="Smith M.E."/>
            <person name="Bonito G."/>
            <person name="Spatafora J.W."/>
        </authorList>
    </citation>
    <scope>NUCLEOTIDE SEQUENCE [LARGE SCALE GENOMIC DNA]</scope>
    <source>
        <strain evidence="2 3">AD002</strain>
    </source>
</reference>
<protein>
    <submittedName>
        <fullName evidence="2">Uncharacterized protein</fullName>
    </submittedName>
</protein>
<dbReference type="Proteomes" id="UP000274822">
    <property type="component" value="Unassembled WGS sequence"/>
</dbReference>
<sequence length="309" mass="33327">MICKDTVDRHVLIEMSNHRLHPPVWPISPSLESIIAANQNAYSSFGGAMLWEVSVAWIYKDAGRTFDPSLSQAAALAALPPPQTSTTKTTTSKTTTSTSIKTGTSTKTSTSTSTVTSTKTTTSTASPAPSNRRFVHGRPLRLQRVQFRRCDHGAWVLRQCGSGTACYQSGSSVYCGFAAGHDVQPCMGINSSVSKRGLESANATDIEVLDFSNLANPGSFQYLVKVSATSTPSPTSGRRPCETVRSVSRGTFRRKGNTVTIRAPRSGEPESNMRILIQVNGVTQADNRLTAKQAQKTKFGNIKFARGFK</sequence>